<accession>A0ABM4MNH3</accession>
<dbReference type="SUPFAM" id="SSF109640">
    <property type="entry name" value="KRAB domain (Kruppel-associated box)"/>
    <property type="match status" value="1"/>
</dbReference>
<dbReference type="GeneID" id="103544937"/>
<dbReference type="CDD" id="cd07765">
    <property type="entry name" value="KRAB_A-box"/>
    <property type="match status" value="1"/>
</dbReference>
<evidence type="ECO:0000259" key="2">
    <source>
        <dbReference type="PROSITE" id="PS50805"/>
    </source>
</evidence>
<dbReference type="InterPro" id="IPR050169">
    <property type="entry name" value="Krueppel_C2H2_ZnF"/>
</dbReference>
<feature type="domain" description="KRAB" evidence="2">
    <location>
        <begin position="7"/>
        <end position="78"/>
    </location>
</feature>
<protein>
    <submittedName>
        <fullName evidence="4 5">Zinc finger protein 705A-like isoform X1</fullName>
    </submittedName>
</protein>
<evidence type="ECO:0000256" key="1">
    <source>
        <dbReference type="SAM" id="MobiDB-lite"/>
    </source>
</evidence>
<evidence type="ECO:0000313" key="4">
    <source>
        <dbReference type="RefSeq" id="XP_070454246.1"/>
    </source>
</evidence>
<name>A0ABM4MNH3_EQUPR</name>
<reference evidence="4 5" key="1">
    <citation type="submission" date="2025-05" db="UniProtKB">
        <authorList>
            <consortium name="RefSeq"/>
        </authorList>
    </citation>
    <scope>IDENTIFICATION</scope>
    <source>
        <tissue evidence="4 5">Blood</tissue>
    </source>
</reference>
<sequence>MQQQEPVTFKDIAIDFTQEEWALLDPSQRKLYRDVMLENISHLVSVGYELRKSDVISELEQGKELWREEKGFPQGLSPDRKNGLIKEETTSVQDTCKKDPSNARQCSNVNIHQRSHTGEKLCLQSVWKCLNL</sequence>
<dbReference type="SMART" id="SM00349">
    <property type="entry name" value="KRAB"/>
    <property type="match status" value="1"/>
</dbReference>
<evidence type="ECO:0000313" key="5">
    <source>
        <dbReference type="RefSeq" id="XP_070454247.1"/>
    </source>
</evidence>
<dbReference type="RefSeq" id="XP_070454248.1">
    <property type="nucleotide sequence ID" value="XM_070598147.1"/>
</dbReference>
<evidence type="ECO:0000313" key="6">
    <source>
        <dbReference type="RefSeq" id="XP_070454248.1"/>
    </source>
</evidence>
<dbReference type="RefSeq" id="XP_070454247.1">
    <property type="nucleotide sequence ID" value="XM_070598146.1"/>
</dbReference>
<dbReference type="Proteomes" id="UP001652662">
    <property type="component" value="Chromosome 28"/>
</dbReference>
<proteinExistence type="predicted"/>
<dbReference type="Pfam" id="PF01352">
    <property type="entry name" value="KRAB"/>
    <property type="match status" value="1"/>
</dbReference>
<dbReference type="PROSITE" id="PS50805">
    <property type="entry name" value="KRAB"/>
    <property type="match status" value="1"/>
</dbReference>
<dbReference type="RefSeq" id="XP_070454246.1">
    <property type="nucleotide sequence ID" value="XM_070598145.1"/>
</dbReference>
<dbReference type="Gene3D" id="6.10.140.140">
    <property type="match status" value="1"/>
</dbReference>
<keyword evidence="3" id="KW-1185">Reference proteome</keyword>
<evidence type="ECO:0000313" key="3">
    <source>
        <dbReference type="Proteomes" id="UP001652662"/>
    </source>
</evidence>
<gene>
    <name evidence="4 5 6" type="primary">LOC103544937</name>
</gene>
<dbReference type="PANTHER" id="PTHR23232:SF136">
    <property type="entry name" value="KRAB DOMAIN-CONTAINING PROTEIN"/>
    <property type="match status" value="1"/>
</dbReference>
<feature type="region of interest" description="Disordered" evidence="1">
    <location>
        <begin position="68"/>
        <end position="104"/>
    </location>
</feature>
<organism evidence="3 6">
    <name type="scientific">Equus przewalskii</name>
    <name type="common">Przewalski's horse</name>
    <name type="synonym">Equus caballus przewalskii</name>
    <dbReference type="NCBI Taxonomy" id="9798"/>
    <lineage>
        <taxon>Eukaryota</taxon>
        <taxon>Metazoa</taxon>
        <taxon>Chordata</taxon>
        <taxon>Craniata</taxon>
        <taxon>Vertebrata</taxon>
        <taxon>Euteleostomi</taxon>
        <taxon>Mammalia</taxon>
        <taxon>Eutheria</taxon>
        <taxon>Laurasiatheria</taxon>
        <taxon>Perissodactyla</taxon>
        <taxon>Equidae</taxon>
        <taxon>Equus</taxon>
    </lineage>
</organism>
<dbReference type="InterPro" id="IPR036051">
    <property type="entry name" value="KRAB_dom_sf"/>
</dbReference>
<dbReference type="InterPro" id="IPR001909">
    <property type="entry name" value="KRAB"/>
</dbReference>
<feature type="compositionally biased region" description="Basic and acidic residues" evidence="1">
    <location>
        <begin position="78"/>
        <end position="101"/>
    </location>
</feature>
<dbReference type="PANTHER" id="PTHR23232">
    <property type="entry name" value="KRAB DOMAIN C2H2 ZINC FINGER"/>
    <property type="match status" value="1"/>
</dbReference>